<gene>
    <name evidence="1" type="ORF">A2950_01955</name>
</gene>
<reference evidence="1 2" key="1">
    <citation type="journal article" date="2016" name="Nat. Commun.">
        <title>Thousands of microbial genomes shed light on interconnected biogeochemical processes in an aquifer system.</title>
        <authorList>
            <person name="Anantharaman K."/>
            <person name="Brown C.T."/>
            <person name="Hug L.A."/>
            <person name="Sharon I."/>
            <person name="Castelle C.J."/>
            <person name="Probst A.J."/>
            <person name="Thomas B.C."/>
            <person name="Singh A."/>
            <person name="Wilkins M.J."/>
            <person name="Karaoz U."/>
            <person name="Brodie E.L."/>
            <person name="Williams K.H."/>
            <person name="Hubbard S.S."/>
            <person name="Banfield J.F."/>
        </authorList>
    </citation>
    <scope>NUCLEOTIDE SEQUENCE [LARGE SCALE GENOMIC DNA]</scope>
</reference>
<protein>
    <submittedName>
        <fullName evidence="1">Uncharacterized protein</fullName>
    </submittedName>
</protein>
<dbReference type="Proteomes" id="UP000176714">
    <property type="component" value="Unassembled WGS sequence"/>
</dbReference>
<evidence type="ECO:0000313" key="2">
    <source>
        <dbReference type="Proteomes" id="UP000176714"/>
    </source>
</evidence>
<evidence type="ECO:0000313" key="1">
    <source>
        <dbReference type="EMBL" id="OGG76604.1"/>
    </source>
</evidence>
<proteinExistence type="predicted"/>
<organism evidence="1 2">
    <name type="scientific">Candidatus Kaiserbacteria bacterium RIFCSPLOWO2_01_FULL_55_19</name>
    <dbReference type="NCBI Taxonomy" id="1798516"/>
    <lineage>
        <taxon>Bacteria</taxon>
        <taxon>Candidatus Kaiseribacteriota</taxon>
    </lineage>
</organism>
<dbReference type="AlphaFoldDB" id="A0A1F6ESI5"/>
<accession>A0A1F6ESI5</accession>
<comment type="caution">
    <text evidence="1">The sequence shown here is derived from an EMBL/GenBank/DDBJ whole genome shotgun (WGS) entry which is preliminary data.</text>
</comment>
<sequence length="104" mass="12087">MTEKQLRKLHRDIVEAVTLVKELGLKDETEMTCLFPSDMMSYGFGEEIIVEVTGLFEKPERTDEVRNLLAMFLGGAVRKRFPQARIECFIFPFNPKQGFWSTPR</sequence>
<name>A0A1F6ESI5_9BACT</name>
<dbReference type="EMBL" id="MFMD01000004">
    <property type="protein sequence ID" value="OGG76604.1"/>
    <property type="molecule type" value="Genomic_DNA"/>
</dbReference>